<sequence length="297" mass="31718">MVADLLAVTSLVPGLEGPRGEVQRRAVASWRAADLAVASLNATAEVAEVATAFPGITVVPIERDGRALVGKPVPFVHDLLAFLADQRPRLGVILNADIVLAAERRLPQRWRELAGTHGPATLLAGHRSDVDDLPGLDSPPPRPAFSPGFDYFVMSPELARELARPAAFCLGQPFWDYALPLFALLAGHRVSALRLEGARHVSHPRAWADHSFLFFGHLLTEVLGRCQTQARAAPQSAHALELPVAALARLHADLLGAIEAEGGDGAAKAALATFYDSLQATLVGHLRRHSDTVTDSP</sequence>
<evidence type="ECO:0000313" key="2">
    <source>
        <dbReference type="Proteomes" id="UP000217076"/>
    </source>
</evidence>
<evidence type="ECO:0000313" key="1">
    <source>
        <dbReference type="EMBL" id="SDH35107.1"/>
    </source>
</evidence>
<dbReference type="STRING" id="83401.SAMN05421742_10689"/>
<keyword evidence="2" id="KW-1185">Reference proteome</keyword>
<dbReference type="RefSeq" id="WP_176787789.1">
    <property type="nucleotide sequence ID" value="NZ_FNCV01000006.1"/>
</dbReference>
<protein>
    <submittedName>
        <fullName evidence="1">Uncharacterized protein</fullName>
    </submittedName>
</protein>
<proteinExistence type="predicted"/>
<gene>
    <name evidence="1" type="ORF">SAMN05421742_10689</name>
</gene>
<accession>A0A1G8BPG6</accession>
<organism evidence="1 2">
    <name type="scientific">Roseospirillum parvum</name>
    <dbReference type="NCBI Taxonomy" id="83401"/>
    <lineage>
        <taxon>Bacteria</taxon>
        <taxon>Pseudomonadati</taxon>
        <taxon>Pseudomonadota</taxon>
        <taxon>Alphaproteobacteria</taxon>
        <taxon>Rhodospirillales</taxon>
        <taxon>Rhodospirillaceae</taxon>
        <taxon>Roseospirillum</taxon>
    </lineage>
</organism>
<dbReference type="EMBL" id="FNCV01000006">
    <property type="protein sequence ID" value="SDH35107.1"/>
    <property type="molecule type" value="Genomic_DNA"/>
</dbReference>
<dbReference type="AlphaFoldDB" id="A0A1G8BPG6"/>
<dbReference type="Proteomes" id="UP000217076">
    <property type="component" value="Unassembled WGS sequence"/>
</dbReference>
<reference evidence="2" key="1">
    <citation type="submission" date="2016-10" db="EMBL/GenBank/DDBJ databases">
        <authorList>
            <person name="Varghese N."/>
            <person name="Submissions S."/>
        </authorList>
    </citation>
    <scope>NUCLEOTIDE SEQUENCE [LARGE SCALE GENOMIC DNA]</scope>
    <source>
        <strain evidence="2">930I</strain>
    </source>
</reference>
<name>A0A1G8BPG6_9PROT</name>